<organism evidence="1 2">
    <name type="scientific">Euplotes crassus</name>
    <dbReference type="NCBI Taxonomy" id="5936"/>
    <lineage>
        <taxon>Eukaryota</taxon>
        <taxon>Sar</taxon>
        <taxon>Alveolata</taxon>
        <taxon>Ciliophora</taxon>
        <taxon>Intramacronucleata</taxon>
        <taxon>Spirotrichea</taxon>
        <taxon>Hypotrichia</taxon>
        <taxon>Euplotida</taxon>
        <taxon>Euplotidae</taxon>
        <taxon>Moneuplotes</taxon>
    </lineage>
</organism>
<proteinExistence type="predicted"/>
<evidence type="ECO:0000313" key="1">
    <source>
        <dbReference type="EMBL" id="CAI2370160.1"/>
    </source>
</evidence>
<sequence length="140" mass="16093">MAYLFASGAIQLLFLAYVLVSMKLVNFKGYLKDIFGGYNIRAPFEKSSLFIYHKKQATDIKPKGQSIDESTLEEVKEEINKREDMETKLLIDSDSRLSEPSESFMYEYVRILKIERENSRPWINADGTAQNKSSNSLSFS</sequence>
<dbReference type="EMBL" id="CAMPGE010011326">
    <property type="protein sequence ID" value="CAI2370160.1"/>
    <property type="molecule type" value="Genomic_DNA"/>
</dbReference>
<comment type="caution">
    <text evidence="1">The sequence shown here is derived from an EMBL/GenBank/DDBJ whole genome shotgun (WGS) entry which is preliminary data.</text>
</comment>
<protein>
    <submittedName>
        <fullName evidence="1">Uncharacterized protein</fullName>
    </submittedName>
</protein>
<dbReference type="Proteomes" id="UP001295684">
    <property type="component" value="Unassembled WGS sequence"/>
</dbReference>
<gene>
    <name evidence="1" type="ORF">ECRASSUSDP1_LOCUS11468</name>
</gene>
<evidence type="ECO:0000313" key="2">
    <source>
        <dbReference type="Proteomes" id="UP001295684"/>
    </source>
</evidence>
<name>A0AAD1UNH3_EUPCR</name>
<keyword evidence="2" id="KW-1185">Reference proteome</keyword>
<dbReference type="AlphaFoldDB" id="A0AAD1UNH3"/>
<accession>A0AAD1UNH3</accession>
<reference evidence="1" key="1">
    <citation type="submission" date="2023-07" db="EMBL/GenBank/DDBJ databases">
        <authorList>
            <consortium name="AG Swart"/>
            <person name="Singh M."/>
            <person name="Singh A."/>
            <person name="Seah K."/>
            <person name="Emmerich C."/>
        </authorList>
    </citation>
    <scope>NUCLEOTIDE SEQUENCE</scope>
    <source>
        <strain evidence="1">DP1</strain>
    </source>
</reference>